<dbReference type="STRING" id="1353009.A0A1Y2INR1"/>
<keyword evidence="1" id="KW-0472">Membrane</keyword>
<protein>
    <submittedName>
        <fullName evidence="2">Uncharacterized protein</fullName>
    </submittedName>
</protein>
<organism evidence="2 3">
    <name type="scientific">Trametes coccinea (strain BRFM310)</name>
    <name type="common">Pycnoporus coccineus</name>
    <dbReference type="NCBI Taxonomy" id="1353009"/>
    <lineage>
        <taxon>Eukaryota</taxon>
        <taxon>Fungi</taxon>
        <taxon>Dikarya</taxon>
        <taxon>Basidiomycota</taxon>
        <taxon>Agaricomycotina</taxon>
        <taxon>Agaricomycetes</taxon>
        <taxon>Polyporales</taxon>
        <taxon>Polyporaceae</taxon>
        <taxon>Trametes</taxon>
    </lineage>
</organism>
<evidence type="ECO:0000256" key="1">
    <source>
        <dbReference type="SAM" id="Phobius"/>
    </source>
</evidence>
<evidence type="ECO:0000313" key="2">
    <source>
        <dbReference type="EMBL" id="OSD02758.1"/>
    </source>
</evidence>
<keyword evidence="3" id="KW-1185">Reference proteome</keyword>
<gene>
    <name evidence="2" type="ORF">PYCCODRAFT_1366915</name>
</gene>
<sequence length="428" mass="47464">MSASQSQSNNSNLDISGVAGFFGGDASVSAMATVHIYEGRKWLGWYNQPGSYEIARRYGQLSKSRFWDALYPGVNVDPATLFGFDGTQGPKYTGIHSGTNMPKTGHVARLFMESCKAVSAREKPAPGQRITTPCSVTVVYLTDIPDETLYPRQRRDIGSILALVPILASIAACVLCARWEDWYCFCMIVLGMIASGLSCYVIGMGTLTFRHPKRASEAPPGDGLLEDESGLVVVKGPEGAVNSITRGRFALQYTSEPRYHNIGLCSMLLTVQFLAQLLVVPQGTLHGQIVFLSSLACSWAYSSFLSSIDREGIQRTMLTDEVLRLGHEQLQKFELGTRTSMVVFTLLLLAPADTRALRRVLDDLLPNDTDVWNQFKDEILQCIESDFQDAHQRMDFSFNFDTKAGTPLIDTLRSDAQDAAEMYRRYQR</sequence>
<feature type="transmembrane region" description="Helical" evidence="1">
    <location>
        <begin position="285"/>
        <end position="308"/>
    </location>
</feature>
<dbReference type="Proteomes" id="UP000193067">
    <property type="component" value="Unassembled WGS sequence"/>
</dbReference>
<feature type="transmembrane region" description="Helical" evidence="1">
    <location>
        <begin position="160"/>
        <end position="179"/>
    </location>
</feature>
<dbReference type="OrthoDB" id="2366471at2759"/>
<proteinExistence type="predicted"/>
<name>A0A1Y2INR1_TRAC3</name>
<feature type="transmembrane region" description="Helical" evidence="1">
    <location>
        <begin position="185"/>
        <end position="207"/>
    </location>
</feature>
<keyword evidence="1" id="KW-0812">Transmembrane</keyword>
<dbReference type="AlphaFoldDB" id="A0A1Y2INR1"/>
<accession>A0A1Y2INR1</accession>
<evidence type="ECO:0000313" key="3">
    <source>
        <dbReference type="Proteomes" id="UP000193067"/>
    </source>
</evidence>
<feature type="transmembrane region" description="Helical" evidence="1">
    <location>
        <begin position="259"/>
        <end position="279"/>
    </location>
</feature>
<keyword evidence="1" id="KW-1133">Transmembrane helix</keyword>
<dbReference type="EMBL" id="KZ084103">
    <property type="protein sequence ID" value="OSD02758.1"/>
    <property type="molecule type" value="Genomic_DNA"/>
</dbReference>
<reference evidence="2 3" key="1">
    <citation type="journal article" date="2015" name="Biotechnol. Biofuels">
        <title>Enhanced degradation of softwood versus hardwood by the white-rot fungus Pycnoporus coccineus.</title>
        <authorList>
            <person name="Couturier M."/>
            <person name="Navarro D."/>
            <person name="Chevret D."/>
            <person name="Henrissat B."/>
            <person name="Piumi F."/>
            <person name="Ruiz-Duenas F.J."/>
            <person name="Martinez A.T."/>
            <person name="Grigoriev I.V."/>
            <person name="Riley R."/>
            <person name="Lipzen A."/>
            <person name="Berrin J.G."/>
            <person name="Master E.R."/>
            <person name="Rosso M.N."/>
        </authorList>
    </citation>
    <scope>NUCLEOTIDE SEQUENCE [LARGE SCALE GENOMIC DNA]</scope>
    <source>
        <strain evidence="2 3">BRFM310</strain>
    </source>
</reference>